<dbReference type="Gene3D" id="3.30.1490.20">
    <property type="entry name" value="ATP-grasp fold, A domain"/>
    <property type="match status" value="1"/>
</dbReference>
<dbReference type="GO" id="GO:0006412">
    <property type="term" value="P:translation"/>
    <property type="evidence" value="ECO:0007669"/>
    <property type="project" value="UniProtKB-KW"/>
</dbReference>
<dbReference type="FunFam" id="3.40.50.20:FF:000042">
    <property type="entry name" value="RimK-related lysine biosynthesis protein"/>
    <property type="match status" value="1"/>
</dbReference>
<dbReference type="OrthoDB" id="9803907at2"/>
<dbReference type="SUPFAM" id="SSF56059">
    <property type="entry name" value="Glutathione synthetase ATP-binding domain-like"/>
    <property type="match status" value="1"/>
</dbReference>
<dbReference type="Gene3D" id="3.40.50.20">
    <property type="match status" value="1"/>
</dbReference>
<evidence type="ECO:0000256" key="4">
    <source>
        <dbReference type="ARBA" id="ARBA00022723"/>
    </source>
</evidence>
<dbReference type="Pfam" id="PF08443">
    <property type="entry name" value="RimK"/>
    <property type="match status" value="1"/>
</dbReference>
<keyword evidence="3 12" id="KW-0436">Ligase</keyword>
<evidence type="ECO:0000313" key="12">
    <source>
        <dbReference type="EMBL" id="VDN46957.1"/>
    </source>
</evidence>
<accession>A0A3P7PRX2</accession>
<dbReference type="GO" id="GO:0005524">
    <property type="term" value="F:ATP binding"/>
    <property type="evidence" value="ECO:0007669"/>
    <property type="project" value="UniProtKB-UniRule"/>
</dbReference>
<evidence type="ECO:0000313" key="13">
    <source>
        <dbReference type="Proteomes" id="UP000279029"/>
    </source>
</evidence>
<evidence type="ECO:0000256" key="10">
    <source>
        <dbReference type="PROSITE-ProRule" id="PRU00409"/>
    </source>
</evidence>
<evidence type="ECO:0000256" key="7">
    <source>
        <dbReference type="ARBA" id="ARBA00022842"/>
    </source>
</evidence>
<dbReference type="Pfam" id="PF18030">
    <property type="entry name" value="Rimk_N"/>
    <property type="match status" value="1"/>
</dbReference>
<proteinExistence type="predicted"/>
<evidence type="ECO:0000256" key="2">
    <source>
        <dbReference type="ARBA" id="ARBA00001946"/>
    </source>
</evidence>
<dbReference type="NCBIfam" id="TIGR00768">
    <property type="entry name" value="rimK_fam"/>
    <property type="match status" value="1"/>
</dbReference>
<dbReference type="EMBL" id="LR130778">
    <property type="protein sequence ID" value="VDN46957.1"/>
    <property type="molecule type" value="Genomic_DNA"/>
</dbReference>
<keyword evidence="7" id="KW-0460">Magnesium</keyword>
<dbReference type="FunFam" id="3.30.470.20:FF:000058">
    <property type="entry name" value="Alpha-aminoadipate--LysW ligase LysX protein"/>
    <property type="match status" value="1"/>
</dbReference>
<dbReference type="GO" id="GO:0043774">
    <property type="term" value="F:coenzyme F420-2 alpha-glutamyl ligase activity"/>
    <property type="evidence" value="ECO:0007669"/>
    <property type="project" value="TreeGrafter"/>
</dbReference>
<evidence type="ECO:0000256" key="6">
    <source>
        <dbReference type="ARBA" id="ARBA00022840"/>
    </source>
</evidence>
<dbReference type="InterPro" id="IPR013815">
    <property type="entry name" value="ATP_grasp_subdomain_1"/>
</dbReference>
<protein>
    <submittedName>
        <fullName evidence="12">RimK family alpha-L-glutamate ligase</fullName>
    </submittedName>
</protein>
<gene>
    <name evidence="12" type="ORF">PATL70BA_1083</name>
</gene>
<dbReference type="GO" id="GO:0005737">
    <property type="term" value="C:cytoplasm"/>
    <property type="evidence" value="ECO:0007669"/>
    <property type="project" value="TreeGrafter"/>
</dbReference>
<dbReference type="Gene3D" id="3.30.470.20">
    <property type="entry name" value="ATP-grasp fold, B domain"/>
    <property type="match status" value="1"/>
</dbReference>
<dbReference type="InterPro" id="IPR041107">
    <property type="entry name" value="Rimk_N"/>
</dbReference>
<keyword evidence="4" id="KW-0479">Metal-binding</keyword>
<evidence type="ECO:0000256" key="8">
    <source>
        <dbReference type="ARBA" id="ARBA00022917"/>
    </source>
</evidence>
<reference evidence="12 13" key="1">
    <citation type="submission" date="2018-09" db="EMBL/GenBank/DDBJ databases">
        <authorList>
            <person name="Postec A."/>
        </authorList>
    </citation>
    <scope>NUCLEOTIDE SEQUENCE [LARGE SCALE GENOMIC DNA]</scope>
    <source>
        <strain evidence="12">70B-A</strain>
    </source>
</reference>
<dbReference type="PANTHER" id="PTHR21621:SF2">
    <property type="entry name" value="COENZYME GAMMA-F420-2:ALPHA-L-GLUTAMATE LIGASE"/>
    <property type="match status" value="1"/>
</dbReference>
<dbReference type="PROSITE" id="PS50975">
    <property type="entry name" value="ATP_GRASP"/>
    <property type="match status" value="1"/>
</dbReference>
<keyword evidence="5 10" id="KW-0547">Nucleotide-binding</keyword>
<dbReference type="KEGG" id="cbar:PATL70BA_1083"/>
<organism evidence="12 13">
    <name type="scientific">Petrocella atlantisensis</name>
    <dbReference type="NCBI Taxonomy" id="2173034"/>
    <lineage>
        <taxon>Bacteria</taxon>
        <taxon>Bacillati</taxon>
        <taxon>Bacillota</taxon>
        <taxon>Clostridia</taxon>
        <taxon>Lachnospirales</taxon>
        <taxon>Vallitaleaceae</taxon>
        <taxon>Petrocella</taxon>
    </lineage>
</organism>
<evidence type="ECO:0000256" key="3">
    <source>
        <dbReference type="ARBA" id="ARBA00022598"/>
    </source>
</evidence>
<dbReference type="GO" id="GO:0046872">
    <property type="term" value="F:metal ion binding"/>
    <property type="evidence" value="ECO:0007669"/>
    <property type="project" value="UniProtKB-KW"/>
</dbReference>
<comment type="cofactor">
    <cofactor evidence="1">
        <name>Mn(2+)</name>
        <dbReference type="ChEBI" id="CHEBI:29035"/>
    </cofactor>
</comment>
<keyword evidence="6 10" id="KW-0067">ATP-binding</keyword>
<keyword evidence="8" id="KW-0648">Protein biosynthesis</keyword>
<evidence type="ECO:0000256" key="5">
    <source>
        <dbReference type="ARBA" id="ARBA00022741"/>
    </source>
</evidence>
<dbReference type="Proteomes" id="UP000279029">
    <property type="component" value="Chromosome"/>
</dbReference>
<evidence type="ECO:0000256" key="1">
    <source>
        <dbReference type="ARBA" id="ARBA00001936"/>
    </source>
</evidence>
<feature type="domain" description="ATP-grasp" evidence="11">
    <location>
        <begin position="111"/>
        <end position="295"/>
    </location>
</feature>
<dbReference type="AlphaFoldDB" id="A0A3P7PRX2"/>
<dbReference type="InterPro" id="IPR004666">
    <property type="entry name" value="Rp_bS6_RimK/Lys_biosynth_LsyX"/>
</dbReference>
<evidence type="ECO:0000259" key="11">
    <source>
        <dbReference type="PROSITE" id="PS50975"/>
    </source>
</evidence>
<evidence type="ECO:0000256" key="9">
    <source>
        <dbReference type="ARBA" id="ARBA00023211"/>
    </source>
</evidence>
<dbReference type="InterPro" id="IPR013651">
    <property type="entry name" value="ATP-grasp_RimK-type"/>
</dbReference>
<comment type="cofactor">
    <cofactor evidence="2">
        <name>Mg(2+)</name>
        <dbReference type="ChEBI" id="CHEBI:18420"/>
    </cofactor>
</comment>
<dbReference type="InterPro" id="IPR011761">
    <property type="entry name" value="ATP-grasp"/>
</dbReference>
<sequence>MKGWIIYKVSKEALNETHYEVNRFIEEAGKMDIDIEVYSPDQIDIIVTREDEKSIYVNGEFTDLPDFVLPRMGSGTTYFALALIRHIERLGIPCINTSLSIETVKDKLFSHQILAQRNLPVPKTMLLKFPVEIPLIKRLFSFPIIIKTLSGSLGKGVFMAENEDALKNITRIIEIANPQLNIILQEMMTDSLGRDLRVFVVGGRIIGCMHRQAGDNDFRANYSAGGSVTPYTLTPAIEWLALEATKVLGLDISGVDLLFDGDHFKICEVNSSPMFKGMESCVNVNVPHEIYEYIKTRLHG</sequence>
<keyword evidence="13" id="KW-1185">Reference proteome</keyword>
<dbReference type="PANTHER" id="PTHR21621">
    <property type="entry name" value="RIBOSOMAL PROTEIN S6 MODIFICATION PROTEIN"/>
    <property type="match status" value="1"/>
</dbReference>
<name>A0A3P7PRX2_9FIRM</name>
<keyword evidence="9" id="KW-0464">Manganese</keyword>